<dbReference type="EMBL" id="CP002776">
    <property type="protein sequence ID" value="AEG30816.1"/>
    <property type="molecule type" value="Genomic_DNA"/>
</dbReference>
<dbReference type="InterPro" id="IPR050131">
    <property type="entry name" value="Peptidase_S8_subtilisin-like"/>
</dbReference>
<dbReference type="RefSeq" id="WP_013834605.1">
    <property type="nucleotide sequence ID" value="NC_015581.1"/>
</dbReference>
<dbReference type="PANTHER" id="PTHR43806">
    <property type="entry name" value="PEPTIDASE S8"/>
    <property type="match status" value="1"/>
</dbReference>
<proteinExistence type="inferred from homology"/>
<feature type="chain" id="PRO_5003338642" evidence="6">
    <location>
        <begin position="19"/>
        <end position="268"/>
    </location>
</feature>
<dbReference type="SUPFAM" id="SSF52743">
    <property type="entry name" value="Subtilisin-like"/>
    <property type="match status" value="1"/>
</dbReference>
<comment type="similarity">
    <text evidence="1 5">Belongs to the peptidase S8 family.</text>
</comment>
<name>F6DB76_THICA</name>
<keyword evidence="3" id="KW-0378">Hydrolase</keyword>
<dbReference type="Pfam" id="PF00082">
    <property type="entry name" value="Peptidase_S8"/>
    <property type="match status" value="1"/>
</dbReference>
<keyword evidence="4" id="KW-0720">Serine protease</keyword>
<feature type="domain" description="Peptidase S8/S53" evidence="7">
    <location>
        <begin position="100"/>
        <end position="261"/>
    </location>
</feature>
<dbReference type="HOGENOM" id="CLU_1038023_0_0_6"/>
<dbReference type="PROSITE" id="PS00136">
    <property type="entry name" value="SUBTILASE_ASP"/>
    <property type="match status" value="1"/>
</dbReference>
<evidence type="ECO:0000256" key="2">
    <source>
        <dbReference type="ARBA" id="ARBA00022670"/>
    </source>
</evidence>
<dbReference type="GO" id="GO:0006508">
    <property type="term" value="P:proteolysis"/>
    <property type="evidence" value="ECO:0007669"/>
    <property type="project" value="UniProtKB-KW"/>
</dbReference>
<dbReference type="InterPro" id="IPR000209">
    <property type="entry name" value="Peptidase_S8/S53_dom"/>
</dbReference>
<dbReference type="STRING" id="717773.Thicy_0040"/>
<gene>
    <name evidence="8" type="ordered locus">Thicy_0040</name>
</gene>
<dbReference type="PROSITE" id="PS51257">
    <property type="entry name" value="PROKAR_LIPOPROTEIN"/>
    <property type="match status" value="1"/>
</dbReference>
<reference evidence="8 9" key="1">
    <citation type="submission" date="2011-05" db="EMBL/GenBank/DDBJ databases">
        <title>Complete sequence of Thioalkalimicrobium cyclicum ALM1.</title>
        <authorList>
            <consortium name="US DOE Joint Genome Institute"/>
            <person name="Lucas S."/>
            <person name="Han J."/>
            <person name="Lapidus A."/>
            <person name="Cheng J.-F."/>
            <person name="Goodwin L."/>
            <person name="Pitluck S."/>
            <person name="Peters L."/>
            <person name="Mikhailova N."/>
            <person name="Davenport K."/>
            <person name="Han C."/>
            <person name="Tapia R."/>
            <person name="Land M."/>
            <person name="Hauser L."/>
            <person name="Kyrpides N."/>
            <person name="Ivanova N."/>
            <person name="Pagani I."/>
            <person name="Kappler U."/>
            <person name="Woyke T."/>
        </authorList>
    </citation>
    <scope>NUCLEOTIDE SEQUENCE [LARGE SCALE GENOMIC DNA]</scope>
    <source>
        <strain evidence="9">DSM 14477 / JCM 11371 / ALM1</strain>
    </source>
</reference>
<dbReference type="KEGG" id="tcy:Thicy_0040"/>
<dbReference type="InterPro" id="IPR023827">
    <property type="entry name" value="Peptidase_S8_Asp-AS"/>
</dbReference>
<evidence type="ECO:0000259" key="7">
    <source>
        <dbReference type="Pfam" id="PF00082"/>
    </source>
</evidence>
<evidence type="ECO:0000256" key="5">
    <source>
        <dbReference type="PROSITE-ProRule" id="PRU01240"/>
    </source>
</evidence>
<dbReference type="eggNOG" id="COG1404">
    <property type="taxonomic scope" value="Bacteria"/>
</dbReference>
<dbReference type="PROSITE" id="PS51892">
    <property type="entry name" value="SUBTILASE"/>
    <property type="match status" value="1"/>
</dbReference>
<accession>F6DB76</accession>
<evidence type="ECO:0000256" key="3">
    <source>
        <dbReference type="ARBA" id="ARBA00022801"/>
    </source>
</evidence>
<keyword evidence="2" id="KW-0645">Protease</keyword>
<evidence type="ECO:0000313" key="9">
    <source>
        <dbReference type="Proteomes" id="UP000009232"/>
    </source>
</evidence>
<dbReference type="Gene3D" id="3.40.50.200">
    <property type="entry name" value="Peptidase S8/S53 domain"/>
    <property type="match status" value="1"/>
</dbReference>
<evidence type="ECO:0000256" key="4">
    <source>
        <dbReference type="ARBA" id="ARBA00022825"/>
    </source>
</evidence>
<dbReference type="Proteomes" id="UP000009232">
    <property type="component" value="Chromosome"/>
</dbReference>
<dbReference type="OrthoDB" id="9816306at2"/>
<evidence type="ECO:0000256" key="1">
    <source>
        <dbReference type="ARBA" id="ARBA00011073"/>
    </source>
</evidence>
<organism evidence="8 9">
    <name type="scientific">Thiomicrospira cyclica (strain DSM 14477 / JCM 11371 / ALM1)</name>
    <name type="common">Thioalkalimicrobium cyclicum</name>
    <dbReference type="NCBI Taxonomy" id="717773"/>
    <lineage>
        <taxon>Bacteria</taxon>
        <taxon>Pseudomonadati</taxon>
        <taxon>Pseudomonadota</taxon>
        <taxon>Gammaproteobacteria</taxon>
        <taxon>Thiotrichales</taxon>
        <taxon>Piscirickettsiaceae</taxon>
        <taxon>Thiomicrospira</taxon>
    </lineage>
</organism>
<comment type="caution">
    <text evidence="5">Lacks conserved residue(s) required for the propagation of feature annotation.</text>
</comment>
<sequence>MPNLLKRLLLLASTSTLALITACGGGGGGGNNVRPDAEDDLLARIIPSAEELGVIDSSSDNGTKTFFSAPINPVPTSGDFFSSQQLRLDMNQWYKNDWDGRGQTIAVLDTGISPDDNETISYHLVAQANLRHAIQQGRIIKTNGDSLRLGTHGHNVAQLAAGQLGIAINANIAHGVITDTAGSANRASLFKGIEWATDLNTTALNMALINLSFTYGGLTIAKDEVRNNRLSLAEREIRRISNTAIEQNIAIVHAAGNDSNENLSEKNN</sequence>
<protein>
    <submittedName>
        <fullName evidence="8">Peptidase S8 and S53 subtilisin kexin sedolisin</fullName>
    </submittedName>
</protein>
<evidence type="ECO:0000256" key="6">
    <source>
        <dbReference type="SAM" id="SignalP"/>
    </source>
</evidence>
<keyword evidence="9" id="KW-1185">Reference proteome</keyword>
<keyword evidence="6" id="KW-0732">Signal</keyword>
<dbReference type="GO" id="GO:0004252">
    <property type="term" value="F:serine-type endopeptidase activity"/>
    <property type="evidence" value="ECO:0007669"/>
    <property type="project" value="InterPro"/>
</dbReference>
<dbReference type="InterPro" id="IPR036852">
    <property type="entry name" value="Peptidase_S8/S53_dom_sf"/>
</dbReference>
<evidence type="ECO:0000313" key="8">
    <source>
        <dbReference type="EMBL" id="AEG30816.1"/>
    </source>
</evidence>
<feature type="signal peptide" evidence="6">
    <location>
        <begin position="1"/>
        <end position="18"/>
    </location>
</feature>
<dbReference type="PANTHER" id="PTHR43806:SF11">
    <property type="entry name" value="CEREVISIN-RELATED"/>
    <property type="match status" value="1"/>
</dbReference>
<dbReference type="AlphaFoldDB" id="F6DB76"/>